<dbReference type="Proteomes" id="UP000220158">
    <property type="component" value="Chromosome 9"/>
</dbReference>
<gene>
    <name evidence="2" type="primary">PTEX88</name>
    <name evidence="2" type="ORF">PRELSG_0902800</name>
</gene>
<feature type="chain" id="PRO_5012633719" evidence="1">
    <location>
        <begin position="18"/>
        <end position="727"/>
    </location>
</feature>
<dbReference type="AlphaFoldDB" id="A0A1J1H4S8"/>
<organism evidence="2 3">
    <name type="scientific">Plasmodium relictum</name>
    <dbReference type="NCBI Taxonomy" id="85471"/>
    <lineage>
        <taxon>Eukaryota</taxon>
        <taxon>Sar</taxon>
        <taxon>Alveolata</taxon>
        <taxon>Apicomplexa</taxon>
        <taxon>Aconoidasida</taxon>
        <taxon>Haemosporida</taxon>
        <taxon>Plasmodiidae</taxon>
        <taxon>Plasmodium</taxon>
        <taxon>Plasmodium (Haemamoeba)</taxon>
    </lineage>
</organism>
<dbReference type="GeneID" id="39736040"/>
<reference evidence="2 3" key="1">
    <citation type="submission" date="2015-04" db="EMBL/GenBank/DDBJ databases">
        <authorList>
            <consortium name="Pathogen Informatics"/>
        </authorList>
    </citation>
    <scope>NUCLEOTIDE SEQUENCE [LARGE SCALE GENOMIC DNA]</scope>
    <source>
        <strain evidence="2 3">SGS1</strain>
    </source>
</reference>
<dbReference type="KEGG" id="prel:PRELSG_0902800"/>
<evidence type="ECO:0000313" key="2">
    <source>
        <dbReference type="EMBL" id="CRG99932.1"/>
    </source>
</evidence>
<dbReference type="EMBL" id="LN835304">
    <property type="protein sequence ID" value="CRG99932.1"/>
    <property type="molecule type" value="Genomic_DNA"/>
</dbReference>
<proteinExistence type="predicted"/>
<feature type="signal peptide" evidence="1">
    <location>
        <begin position="1"/>
        <end position="17"/>
    </location>
</feature>
<keyword evidence="3" id="KW-1185">Reference proteome</keyword>
<accession>A0A1J1H4S8</accession>
<evidence type="ECO:0000256" key="1">
    <source>
        <dbReference type="SAM" id="SignalP"/>
    </source>
</evidence>
<protein>
    <submittedName>
        <fullName evidence="2">Translocon component PTEX88, putative</fullName>
    </submittedName>
</protein>
<dbReference type="VEuPathDB" id="PlasmoDB:PRELSG_0902800"/>
<evidence type="ECO:0000313" key="3">
    <source>
        <dbReference type="Proteomes" id="UP000220158"/>
    </source>
</evidence>
<dbReference type="OrthoDB" id="391178at2759"/>
<keyword evidence="1" id="KW-0732">Signal</keyword>
<sequence>MVCFLFFLIIFFDLIKCGYKVEHTGSVALTSQFNSIVDIKLIGENGTFNLELSNLIRFPVYCIPFSCVDYNSKSSKKPIYFIKHEFKNYVFLYKNNVKLMPITFDDKDYISGLASNNGILLMITDIDIYRIYTKKNKIKLLDIKLNKNFEIRKNDEMFFSSIVSDTIENQFFIVSSIRENYYVLHVKYNEKDNYIEVLNAIDSIDGQSMKVLNGIAVVDNRLYITENAENIIRFTLDRENNSAFPEKIFSYTNGNKIISLSASTRYDQGLNEYTDFLIVNSKKIFSGIPSSESCLDLLKINKNNLDIFNIVDLYSKDINFFYFNIYDAHIFIDDQYEPKGLVNTLSDKANFLKYNKNKEKEIKKKQESNKYVLKIIWTNDYNCTINKGFVDIRKYHLDENNEKKLPFIHITNQYAFAPYITSISHCSKKDSIFKAVCYYDTVNNYVSLLNEPTEYNTEFKGNFHFDGFKDYIAFDYKSISDVHIITYPLNNTVYVHFDKKYLTINLPHPFGISIDKSNSTDGRVVVYITGNDDKKNYINKCIIKKLEKEYDCYNVYTKKKEYNELYQHISFITYEVEGEEMTHIYVSNNKKTIYRLNKKDNKWIFSIWFTLDDPSQRIGPISTSLNYFFVTKKALKNLIATYPNSKMLLKFKDAKKGDLYITDDKHIFLTTSHTVIFCTNNDSYGRNSGSIIHFYASILKEKYYQSFGVNNIVLNISNNSQFNYYLN</sequence>
<name>A0A1J1H4S8_PLARL</name>
<dbReference type="RefSeq" id="XP_028532937.1">
    <property type="nucleotide sequence ID" value="XM_028676450.1"/>
</dbReference>